<dbReference type="EMBL" id="KI517683">
    <property type="protein sequence ID" value="ESQ34568.1"/>
    <property type="molecule type" value="Genomic_DNA"/>
</dbReference>
<evidence type="ECO:0000256" key="3">
    <source>
        <dbReference type="ARBA" id="ARBA00022577"/>
    </source>
</evidence>
<dbReference type="Gramene" id="ESQ34568">
    <property type="protein sequence ID" value="ESQ34568"/>
    <property type="gene ID" value="EUTSA_v10009182mg"/>
</dbReference>
<dbReference type="PANTHER" id="PTHR48224:SF1">
    <property type="entry name" value="DEFENSIN-LIKE PROTEIN 270"/>
    <property type="match status" value="1"/>
</dbReference>
<dbReference type="PANTHER" id="PTHR48224">
    <property type="entry name" value="DEFENSIN-LIKE PROTEIN 270-RELATED"/>
    <property type="match status" value="1"/>
</dbReference>
<evidence type="ECO:0000256" key="1">
    <source>
        <dbReference type="ARBA" id="ARBA00006722"/>
    </source>
</evidence>
<evidence type="ECO:0000313" key="7">
    <source>
        <dbReference type="Proteomes" id="UP000030689"/>
    </source>
</evidence>
<dbReference type="AlphaFoldDB" id="V4L496"/>
<evidence type="ECO:0000256" key="5">
    <source>
        <dbReference type="ARBA" id="ARBA00023157"/>
    </source>
</evidence>
<keyword evidence="5" id="KW-1015">Disulfide bond</keyword>
<evidence type="ECO:0000256" key="4">
    <source>
        <dbReference type="ARBA" id="ARBA00022821"/>
    </source>
</evidence>
<protein>
    <submittedName>
        <fullName evidence="6">Uncharacterized protein</fullName>
    </submittedName>
</protein>
<comment type="similarity">
    <text evidence="1">Belongs to the DEFL family.</text>
</comment>
<reference evidence="6 7" key="1">
    <citation type="journal article" date="2013" name="Front. Plant Sci.">
        <title>The Reference Genome of the Halophytic Plant Eutrema salsugineum.</title>
        <authorList>
            <person name="Yang R."/>
            <person name="Jarvis D.E."/>
            <person name="Chen H."/>
            <person name="Beilstein M.A."/>
            <person name="Grimwood J."/>
            <person name="Jenkins J."/>
            <person name="Shu S."/>
            <person name="Prochnik S."/>
            <person name="Xin M."/>
            <person name="Ma C."/>
            <person name="Schmutz J."/>
            <person name="Wing R.A."/>
            <person name="Mitchell-Olds T."/>
            <person name="Schumaker K.S."/>
            <person name="Wang X."/>
        </authorList>
    </citation>
    <scope>NUCLEOTIDE SEQUENCE [LARGE SCALE GENOMIC DNA]</scope>
</reference>
<dbReference type="GO" id="GO:0050832">
    <property type="term" value="P:defense response to fungus"/>
    <property type="evidence" value="ECO:0007669"/>
    <property type="project" value="UniProtKB-KW"/>
</dbReference>
<proteinExistence type="inferred from homology"/>
<accession>V4L496</accession>
<dbReference type="InterPro" id="IPR010851">
    <property type="entry name" value="DEFL"/>
</dbReference>
<dbReference type="KEGG" id="eus:EUTSA_v10009182mg"/>
<organism evidence="6 7">
    <name type="scientific">Eutrema salsugineum</name>
    <name type="common">Saltwater cress</name>
    <name type="synonym">Sisymbrium salsugineum</name>
    <dbReference type="NCBI Taxonomy" id="72664"/>
    <lineage>
        <taxon>Eukaryota</taxon>
        <taxon>Viridiplantae</taxon>
        <taxon>Streptophyta</taxon>
        <taxon>Embryophyta</taxon>
        <taxon>Tracheophyta</taxon>
        <taxon>Spermatophyta</taxon>
        <taxon>Magnoliopsida</taxon>
        <taxon>eudicotyledons</taxon>
        <taxon>Gunneridae</taxon>
        <taxon>Pentapetalae</taxon>
        <taxon>rosids</taxon>
        <taxon>malvids</taxon>
        <taxon>Brassicales</taxon>
        <taxon>Brassicaceae</taxon>
        <taxon>Eutremeae</taxon>
        <taxon>Eutrema</taxon>
    </lineage>
</organism>
<gene>
    <name evidence="6" type="ORF">EUTSA_v10009182mg</name>
</gene>
<name>V4L496_EUTSA</name>
<sequence length="98" mass="10819">MQFDLKPRRKTNNRAIVTMMSAQKFQLASLLLVISLLFSQSAANRCIYKGPSKTDDDCKKICTGPGEDPSFLLCITGPPMNGKCCCKHPNQKDSLVLP</sequence>
<keyword evidence="3" id="KW-0295">Fungicide</keyword>
<dbReference type="Pfam" id="PF25052">
    <property type="entry name" value="AtDEF-like"/>
    <property type="match status" value="1"/>
</dbReference>
<evidence type="ECO:0000256" key="2">
    <source>
        <dbReference type="ARBA" id="ARBA00022529"/>
    </source>
</evidence>
<dbReference type="OMA" id="DCKSICT"/>
<keyword evidence="4" id="KW-0611">Plant defense</keyword>
<keyword evidence="2" id="KW-0929">Antimicrobial</keyword>
<keyword evidence="7" id="KW-1185">Reference proteome</keyword>
<evidence type="ECO:0000313" key="6">
    <source>
        <dbReference type="EMBL" id="ESQ34568.1"/>
    </source>
</evidence>
<dbReference type="GO" id="GO:0031640">
    <property type="term" value="P:killing of cells of another organism"/>
    <property type="evidence" value="ECO:0007669"/>
    <property type="project" value="UniProtKB-KW"/>
</dbReference>
<dbReference type="Proteomes" id="UP000030689">
    <property type="component" value="Unassembled WGS sequence"/>
</dbReference>